<proteinExistence type="predicted"/>
<dbReference type="PROSITE" id="PS50011">
    <property type="entry name" value="PROTEIN_KINASE_DOM"/>
    <property type="match status" value="1"/>
</dbReference>
<dbReference type="InterPro" id="IPR050167">
    <property type="entry name" value="Ser_Thr_protein_kinase"/>
</dbReference>
<sequence>MDLEYTWLAGNPEHADTDYFELGDYRFNQSQRLFPQNEMLDEHVEQKGRYAEIYGLEDKVVKLLNPSKFENQCLPQNSEQNREAYRVLEDIDCPNVLTPTEVISGDILSDGQEVVAEDQFATVIERREDTSTLYDHDTSGITWQEAEQIISDVASGLSDLHSHGVVHHDIRPANIFYDQQNTILFDFDHSTTPYTTEPQAPGDYTLEKPPEIKQGGQIDQRYDIFQLGQLWTALTHQIPRTAPLGETIHKLDPETEINEGINPEVPQQHNQLMKQALSFKPEQRPQNAENLLNQIKTRPSPTI</sequence>
<dbReference type="Proteomes" id="UP000377803">
    <property type="component" value="Chromosome"/>
</dbReference>
<dbReference type="SMART" id="SM00220">
    <property type="entry name" value="S_TKc"/>
    <property type="match status" value="1"/>
</dbReference>
<keyword evidence="3" id="KW-0808">Transferase</keyword>
<evidence type="ECO:0000259" key="2">
    <source>
        <dbReference type="PROSITE" id="PS50011"/>
    </source>
</evidence>
<dbReference type="GO" id="GO:0005524">
    <property type="term" value="F:ATP binding"/>
    <property type="evidence" value="ECO:0007669"/>
    <property type="project" value="InterPro"/>
</dbReference>
<dbReference type="InterPro" id="IPR000719">
    <property type="entry name" value="Prot_kinase_dom"/>
</dbReference>
<dbReference type="Pfam" id="PF00069">
    <property type="entry name" value="Pkinase"/>
    <property type="match status" value="1"/>
</dbReference>
<dbReference type="KEGG" id="ncon:LC1Nh_0735"/>
<feature type="compositionally biased region" description="Polar residues" evidence="1">
    <location>
        <begin position="284"/>
        <end position="303"/>
    </location>
</feature>
<dbReference type="InterPro" id="IPR008266">
    <property type="entry name" value="Tyr_kinase_AS"/>
</dbReference>
<keyword evidence="3" id="KW-0723">Serine/threonine-protein kinase</keyword>
<dbReference type="EMBL" id="CP040089">
    <property type="protein sequence ID" value="QGA80621.1"/>
    <property type="molecule type" value="Genomic_DNA"/>
</dbReference>
<dbReference type="OrthoDB" id="41005at2157"/>
<feature type="domain" description="Protein kinase" evidence="2">
    <location>
        <begin position="16"/>
        <end position="303"/>
    </location>
</feature>
<dbReference type="SUPFAM" id="SSF56112">
    <property type="entry name" value="Protein kinase-like (PK-like)"/>
    <property type="match status" value="1"/>
</dbReference>
<dbReference type="PANTHER" id="PTHR23257">
    <property type="entry name" value="SERINE-THREONINE PROTEIN KINASE"/>
    <property type="match status" value="1"/>
</dbReference>
<keyword evidence="4" id="KW-1185">Reference proteome</keyword>
<keyword evidence="3" id="KW-0418">Kinase</keyword>
<accession>A0A5Q0UGX4</accession>
<reference evidence="4" key="1">
    <citation type="submission" date="2019-05" db="EMBL/GenBank/DDBJ databases">
        <title>Candidatus Nanohalobium constans, a novel model system to study the DPANN nano-sized archaea: genomic and physiological characterization of a nanoarchaeon co-cultured with its chitinotrophic host.</title>
        <authorList>
            <person name="La Cono V."/>
            <person name="Arcadi E."/>
            <person name="Crisafi F."/>
            <person name="Denaro R."/>
            <person name="La Spada G."/>
            <person name="Messina E."/>
            <person name="Smedile F."/>
            <person name="Toshchakov S.V."/>
            <person name="Shevchenko M.A."/>
            <person name="Golyshin P.N."/>
            <person name="Golyshina O.V."/>
            <person name="Ferrer M."/>
            <person name="Rohde M."/>
            <person name="Mushegian A."/>
            <person name="Sorokin D.Y."/>
            <person name="Giuliano L."/>
            <person name="Yakimov M.M."/>
        </authorList>
    </citation>
    <scope>NUCLEOTIDE SEQUENCE [LARGE SCALE GENOMIC DNA]</scope>
    <source>
        <strain evidence="4">LC1Nh</strain>
    </source>
</reference>
<dbReference type="RefSeq" id="WP_153550361.1">
    <property type="nucleotide sequence ID" value="NZ_CP040089.1"/>
</dbReference>
<dbReference type="GO" id="GO:0004674">
    <property type="term" value="F:protein serine/threonine kinase activity"/>
    <property type="evidence" value="ECO:0007669"/>
    <property type="project" value="UniProtKB-KW"/>
</dbReference>
<gene>
    <name evidence="3" type="ORF">LC1Nh_0735</name>
</gene>
<dbReference type="PROSITE" id="PS00109">
    <property type="entry name" value="PROTEIN_KINASE_TYR"/>
    <property type="match status" value="1"/>
</dbReference>
<dbReference type="GO" id="GO:0007165">
    <property type="term" value="P:signal transduction"/>
    <property type="evidence" value="ECO:0007669"/>
    <property type="project" value="TreeGrafter"/>
</dbReference>
<evidence type="ECO:0000256" key="1">
    <source>
        <dbReference type="SAM" id="MobiDB-lite"/>
    </source>
</evidence>
<dbReference type="AlphaFoldDB" id="A0A5Q0UGX4"/>
<organism evidence="3 4">
    <name type="scientific">Candidatus Nanohalobium constans</name>
    <dbReference type="NCBI Taxonomy" id="2565781"/>
    <lineage>
        <taxon>Archaea</taxon>
        <taxon>Candidatus Nanohalarchaeota</taxon>
        <taxon>Candidatus Nanohalobia</taxon>
        <taxon>Candidatus Nanohalobiales</taxon>
        <taxon>Candidatus Nanohalobiaceae</taxon>
        <taxon>Candidatus Nanohalobium</taxon>
    </lineage>
</organism>
<dbReference type="GO" id="GO:0005737">
    <property type="term" value="C:cytoplasm"/>
    <property type="evidence" value="ECO:0007669"/>
    <property type="project" value="TreeGrafter"/>
</dbReference>
<evidence type="ECO:0000313" key="4">
    <source>
        <dbReference type="Proteomes" id="UP000377803"/>
    </source>
</evidence>
<dbReference type="GeneID" id="42365122"/>
<feature type="region of interest" description="Disordered" evidence="1">
    <location>
        <begin position="281"/>
        <end position="303"/>
    </location>
</feature>
<dbReference type="Gene3D" id="1.10.510.10">
    <property type="entry name" value="Transferase(Phosphotransferase) domain 1"/>
    <property type="match status" value="1"/>
</dbReference>
<evidence type="ECO:0000313" key="3">
    <source>
        <dbReference type="EMBL" id="QGA80621.1"/>
    </source>
</evidence>
<name>A0A5Q0UGX4_9ARCH</name>
<protein>
    <submittedName>
        <fullName evidence="3">Serine/threonine protein kinase</fullName>
    </submittedName>
</protein>
<dbReference type="InterPro" id="IPR011009">
    <property type="entry name" value="Kinase-like_dom_sf"/>
</dbReference>